<evidence type="ECO:0000256" key="3">
    <source>
        <dbReference type="ARBA" id="ARBA00008346"/>
    </source>
</evidence>
<dbReference type="InterPro" id="IPR015813">
    <property type="entry name" value="Pyrv/PenolPyrv_kinase-like_dom"/>
</dbReference>
<dbReference type="RefSeq" id="WP_147281212.1">
    <property type="nucleotide sequence ID" value="NZ_QQZY01000003.1"/>
</dbReference>
<feature type="active site" evidence="10 12">
    <location>
        <position position="468"/>
    </location>
</feature>
<evidence type="ECO:0000313" key="14">
    <source>
        <dbReference type="Proteomes" id="UP000254134"/>
    </source>
</evidence>
<keyword evidence="8 10" id="KW-0120">Carbon dioxide fixation</keyword>
<keyword evidence="13" id="KW-0670">Pyruvate</keyword>
<dbReference type="Gene3D" id="1.20.1440.90">
    <property type="entry name" value="Phosphoenolpyruvate/pyruvate domain"/>
    <property type="match status" value="1"/>
</dbReference>
<evidence type="ECO:0000256" key="5">
    <source>
        <dbReference type="ARBA" id="ARBA00022419"/>
    </source>
</evidence>
<dbReference type="AlphaFoldDB" id="A0A7M2YYI6"/>
<dbReference type="EC" id="4.1.1.31" evidence="4 10"/>
<dbReference type="InterPro" id="IPR018129">
    <property type="entry name" value="PEP_COase_Lys_AS"/>
</dbReference>
<reference evidence="14" key="2">
    <citation type="journal article" date="2019" name="MicrobiologyOpen">
        <title>High-quality draft genome sequence of Gaiella occulta isolated from a 150 meter deep mineral water borehole and comparison with the genome sequences of other deep-branching lineages of the phylum Actinobacteria.</title>
        <authorList>
            <person name="Severino R."/>
            <person name="Froufe H.J.C."/>
            <person name="Barroso C."/>
            <person name="Albuquerque L."/>
            <person name="Lobo-da-Cunha A."/>
            <person name="da Costa M.S."/>
            <person name="Egas C."/>
        </authorList>
    </citation>
    <scope>NUCLEOTIDE SEQUENCE [LARGE SCALE GENOMIC DNA]</scope>
    <source>
        <strain evidence="14">F2-233</strain>
    </source>
</reference>
<dbReference type="PROSITE" id="PS00781">
    <property type="entry name" value="PEPCASE_1"/>
    <property type="match status" value="1"/>
</dbReference>
<evidence type="ECO:0000256" key="10">
    <source>
        <dbReference type="HAMAP-Rule" id="MF_00595"/>
    </source>
</evidence>
<dbReference type="InterPro" id="IPR033129">
    <property type="entry name" value="PEPCASE_His_AS"/>
</dbReference>
<evidence type="ECO:0000256" key="12">
    <source>
        <dbReference type="PROSITE-ProRule" id="PRU10112"/>
    </source>
</evidence>
<evidence type="ECO:0000256" key="7">
    <source>
        <dbReference type="ARBA" id="ARBA00023239"/>
    </source>
</evidence>
<comment type="subunit">
    <text evidence="10">Homotetramer.</text>
</comment>
<comment type="catalytic activity">
    <reaction evidence="9 10">
        <text>oxaloacetate + phosphate = phosphoenolpyruvate + hydrogencarbonate</text>
        <dbReference type="Rhea" id="RHEA:28370"/>
        <dbReference type="ChEBI" id="CHEBI:16452"/>
        <dbReference type="ChEBI" id="CHEBI:17544"/>
        <dbReference type="ChEBI" id="CHEBI:43474"/>
        <dbReference type="ChEBI" id="CHEBI:58702"/>
        <dbReference type="EC" id="4.1.1.31"/>
    </reaction>
</comment>
<evidence type="ECO:0000256" key="8">
    <source>
        <dbReference type="ARBA" id="ARBA00023300"/>
    </source>
</evidence>
<dbReference type="GO" id="GO:0006099">
    <property type="term" value="P:tricarboxylic acid cycle"/>
    <property type="evidence" value="ECO:0007669"/>
    <property type="project" value="InterPro"/>
</dbReference>
<dbReference type="PANTHER" id="PTHR30523:SF6">
    <property type="entry name" value="PHOSPHOENOLPYRUVATE CARBOXYLASE"/>
    <property type="match status" value="1"/>
</dbReference>
<dbReference type="GO" id="GO:0005829">
    <property type="term" value="C:cytosol"/>
    <property type="evidence" value="ECO:0007669"/>
    <property type="project" value="TreeGrafter"/>
</dbReference>
<dbReference type="InterPro" id="IPR021135">
    <property type="entry name" value="PEP_COase"/>
</dbReference>
<dbReference type="InterPro" id="IPR022805">
    <property type="entry name" value="PEP_COase_bac/pln-type"/>
</dbReference>
<comment type="function">
    <text evidence="2 10">Forms oxaloacetate, a four-carbon dicarboxylic acid source for the tricarboxylic acid cycle.</text>
</comment>
<keyword evidence="7 10" id="KW-0456">Lyase</keyword>
<dbReference type="PROSITE" id="PS00393">
    <property type="entry name" value="PEPCASE_2"/>
    <property type="match status" value="1"/>
</dbReference>
<protein>
    <recommendedName>
        <fullName evidence="5 10">Phosphoenolpyruvate carboxylase</fullName>
        <shortName evidence="10">PEPC</shortName>
        <shortName evidence="10">PEPCase</shortName>
        <ecNumber evidence="4 10">4.1.1.31</ecNumber>
    </recommendedName>
</protein>
<dbReference type="PANTHER" id="PTHR30523">
    <property type="entry name" value="PHOSPHOENOLPYRUVATE CARBOXYLASE"/>
    <property type="match status" value="1"/>
</dbReference>
<comment type="cofactor">
    <cofactor evidence="1 10">
        <name>Mg(2+)</name>
        <dbReference type="ChEBI" id="CHEBI:18420"/>
    </cofactor>
</comment>
<dbReference type="GO" id="GO:0008964">
    <property type="term" value="F:phosphoenolpyruvate carboxylase activity"/>
    <property type="evidence" value="ECO:0007669"/>
    <property type="project" value="UniProtKB-UniRule"/>
</dbReference>
<dbReference type="HAMAP" id="MF_00595">
    <property type="entry name" value="PEPcase_type1"/>
    <property type="match status" value="1"/>
</dbReference>
<accession>A0A7M2YYI6</accession>
<reference evidence="13 14" key="1">
    <citation type="submission" date="2018-07" db="EMBL/GenBank/DDBJ databases">
        <title>High-quality-draft genome sequence of Gaiella occulta.</title>
        <authorList>
            <person name="Severino R."/>
            <person name="Froufe H.J.C."/>
            <person name="Rainey F.A."/>
            <person name="Barroso C."/>
            <person name="Albuquerque L."/>
            <person name="Lobo-Da-Cunha A."/>
            <person name="Da Costa M.S."/>
            <person name="Egas C."/>
        </authorList>
    </citation>
    <scope>NUCLEOTIDE SEQUENCE [LARGE SCALE GENOMIC DNA]</scope>
    <source>
        <strain evidence="13 14">F2-233</strain>
    </source>
</reference>
<evidence type="ECO:0000313" key="13">
    <source>
        <dbReference type="EMBL" id="RDI74569.1"/>
    </source>
</evidence>
<evidence type="ECO:0000256" key="2">
    <source>
        <dbReference type="ARBA" id="ARBA00003670"/>
    </source>
</evidence>
<evidence type="ECO:0000256" key="1">
    <source>
        <dbReference type="ARBA" id="ARBA00001946"/>
    </source>
</evidence>
<evidence type="ECO:0000256" key="4">
    <source>
        <dbReference type="ARBA" id="ARBA00012305"/>
    </source>
</evidence>
<keyword evidence="14" id="KW-1185">Reference proteome</keyword>
<gene>
    <name evidence="10" type="primary">ppc</name>
    <name evidence="13" type="ORF">Gocc_1458</name>
</gene>
<organism evidence="13 14">
    <name type="scientific">Gaiella occulta</name>
    <dbReference type="NCBI Taxonomy" id="1002870"/>
    <lineage>
        <taxon>Bacteria</taxon>
        <taxon>Bacillati</taxon>
        <taxon>Actinomycetota</taxon>
        <taxon>Thermoleophilia</taxon>
        <taxon>Gaiellales</taxon>
        <taxon>Gaiellaceae</taxon>
        <taxon>Gaiella</taxon>
    </lineage>
</organism>
<comment type="similarity">
    <text evidence="3 10">Belongs to the PEPCase type 1 family.</text>
</comment>
<dbReference type="Proteomes" id="UP000254134">
    <property type="component" value="Unassembled WGS sequence"/>
</dbReference>
<comment type="caution">
    <text evidence="13">The sequence shown here is derived from an EMBL/GenBank/DDBJ whole genome shotgun (WGS) entry which is preliminary data.</text>
</comment>
<feature type="active site" evidence="10 11">
    <location>
        <position position="136"/>
    </location>
</feature>
<dbReference type="SUPFAM" id="SSF51621">
    <property type="entry name" value="Phosphoenolpyruvate/pyruvate domain"/>
    <property type="match status" value="1"/>
</dbReference>
<dbReference type="OrthoDB" id="9768133at2"/>
<dbReference type="GO" id="GO:0015977">
    <property type="term" value="P:carbon fixation"/>
    <property type="evidence" value="ECO:0007669"/>
    <property type="project" value="UniProtKB-UniRule"/>
</dbReference>
<proteinExistence type="inferred from homology"/>
<sequence>MSADASLRANVRLLGDVLGRVLVEQEGPELLADEEHVRALARAAREGGSRDELRDAVAALGLDRAAVVLRAFALFFQLANIAEQHHRIRRRREYEHERRIPNESLADAFVRLEGVGDDALREAAAGVSVELVLTAHPTEATRRTVLEAHRRIAALLAALDDAALPGSERERVEEALAEEITILWQTDEVRSRRPRVVDEIRQGLWFVEQSLWDAVPRLARSFADRLPDAELPLRFGTWIGGDLDGNPNAGPETVEDALERARQLALELYRRELRALGAAWGMSTTVLGDVPELGGEDEPFRARLVEIWGRLADDAYADGAALLDDLDVLDAALRSHRGERMADGGLADVRRRVLVFGLHLAKLDVRVHSSAVREPDERLRRTLAAAARARRRHGARALDRLIVSMTHTADDVLAAEALAAEAGAELQGVPLLETIDDLRGAPALVSELLERSPRKALEVMVGYSDSGKDGGPLTAQWEIYRAQEELVRIARARGVRLTIFHGRGGSAGRGGGPTHAAILAQPPGAVDGRLKLTEQGETIAFKYGLPGLAERNLEAALAATLLTRFPAAAGLEPPNAGDTMDELSAAAFAAYRRLVWDDPGFPRFFRSFTPVDELALLEIGSRPVSRPEAAATGELAALRAIPWVFAWTQNRCLLPAWYGCGTAFHAYGLEGERLTRLRRLYREWPFFRAFLENLEMTLAKSSFEIAEAYVSLVPAAAEPGRFWASLAAEHRRTVEAVLSIVEADELLDRHPVVQRSIRLRNPYVDPMNAIQVELLRAWRGGDEAARRPLLRSIAGIAAALRNTG</sequence>
<evidence type="ECO:0000256" key="11">
    <source>
        <dbReference type="PROSITE-ProRule" id="PRU10111"/>
    </source>
</evidence>
<name>A0A7M2YYI6_9ACTN</name>
<dbReference type="GO" id="GO:0006107">
    <property type="term" value="P:oxaloacetate metabolic process"/>
    <property type="evidence" value="ECO:0007669"/>
    <property type="project" value="UniProtKB-UniRule"/>
</dbReference>
<dbReference type="GO" id="GO:0000287">
    <property type="term" value="F:magnesium ion binding"/>
    <property type="evidence" value="ECO:0007669"/>
    <property type="project" value="UniProtKB-UniRule"/>
</dbReference>
<keyword evidence="6 10" id="KW-0460">Magnesium</keyword>
<dbReference type="PRINTS" id="PR00150">
    <property type="entry name" value="PEPCARBXLASE"/>
</dbReference>
<dbReference type="Pfam" id="PF00311">
    <property type="entry name" value="PEPcase"/>
    <property type="match status" value="3"/>
</dbReference>
<evidence type="ECO:0000256" key="9">
    <source>
        <dbReference type="ARBA" id="ARBA00048995"/>
    </source>
</evidence>
<evidence type="ECO:0000256" key="6">
    <source>
        <dbReference type="ARBA" id="ARBA00022842"/>
    </source>
</evidence>
<dbReference type="EMBL" id="QQZY01000003">
    <property type="protein sequence ID" value="RDI74569.1"/>
    <property type="molecule type" value="Genomic_DNA"/>
</dbReference>